<evidence type="ECO:0000313" key="5">
    <source>
        <dbReference type="EMBL" id="QLH48929.1"/>
    </source>
</evidence>
<dbReference type="Gene3D" id="3.90.220.20">
    <property type="entry name" value="DNA methylase specificity domains"/>
    <property type="match status" value="2"/>
</dbReference>
<dbReference type="EMBL" id="CP058708">
    <property type="protein sequence ID" value="QLH48929.1"/>
    <property type="molecule type" value="Genomic_DNA"/>
</dbReference>
<dbReference type="PANTHER" id="PTHR30408:SF12">
    <property type="entry name" value="TYPE I RESTRICTION ENZYME MJAVIII SPECIFICITY SUBUNIT"/>
    <property type="match status" value="1"/>
</dbReference>
<dbReference type="GO" id="GO:0004519">
    <property type="term" value="F:endonuclease activity"/>
    <property type="evidence" value="ECO:0007669"/>
    <property type="project" value="UniProtKB-KW"/>
</dbReference>
<proteinExistence type="inferred from homology"/>
<dbReference type="KEGG" id="acog:HWD57_03380"/>
<evidence type="ECO:0000259" key="4">
    <source>
        <dbReference type="Pfam" id="PF01420"/>
    </source>
</evidence>
<dbReference type="InterPro" id="IPR000055">
    <property type="entry name" value="Restrct_endonuc_typeI_TRD"/>
</dbReference>
<dbReference type="PANTHER" id="PTHR30408">
    <property type="entry name" value="TYPE-1 RESTRICTION ENZYME ECOKI SPECIFICITY PROTEIN"/>
    <property type="match status" value="1"/>
</dbReference>
<protein>
    <submittedName>
        <fullName evidence="5">Restriction endonuclease subunit S</fullName>
    </submittedName>
</protein>
<dbReference type="CDD" id="cd17244">
    <property type="entry name" value="RMtype1_S_Apa101655I-TRD2-CR2_like"/>
    <property type="match status" value="1"/>
</dbReference>
<accession>A0A7D5NBJ2</accession>
<dbReference type="GO" id="GO:0009307">
    <property type="term" value="P:DNA restriction-modification system"/>
    <property type="evidence" value="ECO:0007669"/>
    <property type="project" value="UniProtKB-KW"/>
</dbReference>
<evidence type="ECO:0000256" key="3">
    <source>
        <dbReference type="ARBA" id="ARBA00023125"/>
    </source>
</evidence>
<feature type="domain" description="Type I restriction modification DNA specificity" evidence="4">
    <location>
        <begin position="8"/>
        <end position="174"/>
    </location>
</feature>
<dbReference type="Pfam" id="PF01420">
    <property type="entry name" value="Methylase_S"/>
    <property type="match status" value="2"/>
</dbReference>
<keyword evidence="5" id="KW-0255">Endonuclease</keyword>
<keyword evidence="5" id="KW-0540">Nuclease</keyword>
<dbReference type="REBASE" id="683575">
    <property type="entry name" value="S1.AcoSSA1ORF3385P"/>
</dbReference>
<dbReference type="InterPro" id="IPR044946">
    <property type="entry name" value="Restrct_endonuc_typeI_TRD_sf"/>
</dbReference>
<evidence type="ECO:0000256" key="1">
    <source>
        <dbReference type="ARBA" id="ARBA00010923"/>
    </source>
</evidence>
<keyword evidence="2" id="KW-0680">Restriction system</keyword>
<dbReference type="AlphaFoldDB" id="A0A7D5NBJ2"/>
<dbReference type="SUPFAM" id="SSF116734">
    <property type="entry name" value="DNA methylase specificity domain"/>
    <property type="match status" value="2"/>
</dbReference>
<organism evidence="5 6">
    <name type="scientific">Candidatus Accumulibacter cognatus</name>
    <dbReference type="NCBI Taxonomy" id="2954383"/>
    <lineage>
        <taxon>Bacteria</taxon>
        <taxon>Pseudomonadati</taxon>
        <taxon>Pseudomonadota</taxon>
        <taxon>Betaproteobacteria</taxon>
        <taxon>Candidatus Accumulibacter</taxon>
    </lineage>
</organism>
<dbReference type="Proteomes" id="UP000509684">
    <property type="component" value="Chromosome"/>
</dbReference>
<dbReference type="GO" id="GO:0003677">
    <property type="term" value="F:DNA binding"/>
    <property type="evidence" value="ECO:0007669"/>
    <property type="project" value="UniProtKB-KW"/>
</dbReference>
<dbReference type="Gene3D" id="1.10.287.1120">
    <property type="entry name" value="Bipartite methylase S protein"/>
    <property type="match status" value="1"/>
</dbReference>
<comment type="similarity">
    <text evidence="1">Belongs to the type-I restriction system S methylase family.</text>
</comment>
<feature type="domain" description="Type I restriction modification DNA specificity" evidence="4">
    <location>
        <begin position="223"/>
        <end position="355"/>
    </location>
</feature>
<reference evidence="5 6" key="1">
    <citation type="journal article" date="2019" name="Microbiome">
        <title>Annotated bacterial chromosomes from frame-shift-corrected long-read metagenomic data.</title>
        <authorList>
            <person name="Arumugam K."/>
            <person name="Bagci C."/>
            <person name="Bessarab I."/>
            <person name="Beier S."/>
            <person name="Buchfink B."/>
            <person name="Gorska A."/>
            <person name="Qiu G."/>
            <person name="Huson D.H."/>
            <person name="Williams R.B.H."/>
        </authorList>
    </citation>
    <scope>NUCLEOTIDE SEQUENCE [LARGE SCALE GENOMIC DNA]</scope>
    <source>
        <strain evidence="5">SSA1</strain>
    </source>
</reference>
<evidence type="ECO:0000313" key="6">
    <source>
        <dbReference type="Proteomes" id="UP000509684"/>
    </source>
</evidence>
<name>A0A7D5NBJ2_9PROT</name>
<keyword evidence="5" id="KW-0378">Hydrolase</keyword>
<keyword evidence="3" id="KW-0238">DNA-binding</keyword>
<dbReference type="InterPro" id="IPR052021">
    <property type="entry name" value="Type-I_RS_S_subunit"/>
</dbReference>
<gene>
    <name evidence="5" type="ORF">HWD57_03380</name>
</gene>
<evidence type="ECO:0000256" key="2">
    <source>
        <dbReference type="ARBA" id="ARBA00022747"/>
    </source>
</evidence>
<sequence>MRDATASWQKSPLGELADIAIGGTPSRDIENYWASDRIDGFPWVAISDLHGRIICETKEQITAAGVNNSNVKLVTAGTVLMSFKLSLGRVAFAGRDLFTNEAIAAFKSRGEVAEDFFFYVLPEAVRTSATDVAIKGATLNKESLKTLRISYPCKAVQERITAILSAIDTAIEKTEALIAKYQQIKAGLMHDLFTRGVLPNGQLRPPREQAPELYQETVIGWIPRDWQYELLDKLALRGSGHTPNKNFPEYWNGGVKWVSLADSHRLDQLYISDTELQISHKGIQNSSAVLYPAGIVVLSRDAGVGKSAITTEPMAVSQHFMCWKCDQKMDNHFLYYWLQFNKRTFENIAMGSTILTIGLGVGVV</sequence>